<protein>
    <submittedName>
        <fullName evidence="1">Uncharacterized protein</fullName>
    </submittedName>
</protein>
<name>A0A9Q9SUE1_MOOP1</name>
<sequence>MLEPQVLVSRHPAADNLVCRLAYKYLAHSYLAHSYLFVAVLMTND</sequence>
<dbReference type="EMBL" id="CP017708">
    <property type="protein sequence ID" value="WAN69834.1"/>
    <property type="molecule type" value="Genomic_DNA"/>
</dbReference>
<organism evidence="1">
    <name type="scientific">Moorena producens (strain JHB)</name>
    <dbReference type="NCBI Taxonomy" id="1454205"/>
    <lineage>
        <taxon>Bacteria</taxon>
        <taxon>Bacillati</taxon>
        <taxon>Cyanobacteriota</taxon>
        <taxon>Cyanophyceae</taxon>
        <taxon>Coleofasciculales</taxon>
        <taxon>Coleofasciculaceae</taxon>
        <taxon>Moorena</taxon>
    </lineage>
</organism>
<dbReference type="Proteomes" id="UP000176944">
    <property type="component" value="Chromosome"/>
</dbReference>
<reference evidence="1" key="1">
    <citation type="journal article" date="2017" name="Proc. Natl. Acad. Sci. U.S.A.">
        <title>Comparative genomics uncovers the prolific and distinctive metabolic potential of the cyanobacterial genus Moorea.</title>
        <authorList>
            <person name="Leao T."/>
            <person name="Castelao G."/>
            <person name="Korobeynikov A."/>
            <person name="Monroe E.A."/>
            <person name="Podell S."/>
            <person name="Glukhov E."/>
            <person name="Allen E.E."/>
            <person name="Gerwick W.H."/>
            <person name="Gerwick L."/>
        </authorList>
    </citation>
    <scope>NUCLEOTIDE SEQUENCE</scope>
    <source>
        <strain evidence="1">JHB</strain>
    </source>
</reference>
<accession>A0A9Q9SUE1</accession>
<evidence type="ECO:0000313" key="1">
    <source>
        <dbReference type="EMBL" id="WAN69834.1"/>
    </source>
</evidence>
<reference evidence="1" key="2">
    <citation type="submission" date="2022-10" db="EMBL/GenBank/DDBJ databases">
        <authorList>
            <person name="Ngo T.-E."/>
        </authorList>
    </citation>
    <scope>NUCLEOTIDE SEQUENCE</scope>
    <source>
        <strain evidence="1">JHB</strain>
    </source>
</reference>
<proteinExistence type="predicted"/>
<gene>
    <name evidence="1" type="ORF">BJP36_37720</name>
</gene>
<dbReference type="AlphaFoldDB" id="A0A9Q9SUE1"/>